<gene>
    <name evidence="1" type="ORF">METZ01_LOCUS235547</name>
</gene>
<dbReference type="EMBL" id="UINC01059368">
    <property type="protein sequence ID" value="SVB82693.1"/>
    <property type="molecule type" value="Genomic_DNA"/>
</dbReference>
<reference evidence="1" key="1">
    <citation type="submission" date="2018-05" db="EMBL/GenBank/DDBJ databases">
        <authorList>
            <person name="Lanie J.A."/>
            <person name="Ng W.-L."/>
            <person name="Kazmierczak K.M."/>
            <person name="Andrzejewski T.M."/>
            <person name="Davidsen T.M."/>
            <person name="Wayne K.J."/>
            <person name="Tettelin H."/>
            <person name="Glass J.I."/>
            <person name="Rusch D."/>
            <person name="Podicherti R."/>
            <person name="Tsui H.-C.T."/>
            <person name="Winkler M.E."/>
        </authorList>
    </citation>
    <scope>NUCLEOTIDE SEQUENCE</scope>
</reference>
<evidence type="ECO:0000313" key="1">
    <source>
        <dbReference type="EMBL" id="SVB82693.1"/>
    </source>
</evidence>
<dbReference type="AlphaFoldDB" id="A0A382H7D9"/>
<dbReference type="InterPro" id="IPR010443">
    <property type="entry name" value="Restrct_endonuc_II_Tsp45I"/>
</dbReference>
<accession>A0A382H7D9</accession>
<sequence length="147" mass="16966">MYEVVFANYTKKIDGVRNFGKPDALYVSEGNLVTKKELKAKKLEAETKSIDFYWEYNNKKIYAYHKYAKEPGGHQDNQYEDLLKFIQACINIPEKNSVFLAIADGEYFNSIDGKVEKTRIQNLRDTGNNSNVFGLTSEEIKDVFTKL</sequence>
<dbReference type="Pfam" id="PF06300">
    <property type="entry name" value="Tsp45I"/>
    <property type="match status" value="1"/>
</dbReference>
<name>A0A382H7D9_9ZZZZ</name>
<protein>
    <submittedName>
        <fullName evidence="1">Uncharacterized protein</fullName>
    </submittedName>
</protein>
<organism evidence="1">
    <name type="scientific">marine metagenome</name>
    <dbReference type="NCBI Taxonomy" id="408172"/>
    <lineage>
        <taxon>unclassified sequences</taxon>
        <taxon>metagenomes</taxon>
        <taxon>ecological metagenomes</taxon>
    </lineage>
</organism>
<proteinExistence type="predicted"/>